<sequence>MARRIEMEKFLEELRNEFQQDTTLLTQTPIILYFHLVDIQAVDTHRPKPPKAASQPSKDSSKILLSTTTGMLGASGEIIAPMSPILPLSPQLPPNNRSRDSSSKPNNLSNSLSVTKEGIADLAMANLDLGPSAVVGDDAVVPRVH</sequence>
<comment type="caution">
    <text evidence="2">The sequence shown here is derived from an EMBL/GenBank/DDBJ whole genome shotgun (WGS) entry which is preliminary data.</text>
</comment>
<organism evidence="2 3">
    <name type="scientific">Jimgerdemannia flammicorona</name>
    <dbReference type="NCBI Taxonomy" id="994334"/>
    <lineage>
        <taxon>Eukaryota</taxon>
        <taxon>Fungi</taxon>
        <taxon>Fungi incertae sedis</taxon>
        <taxon>Mucoromycota</taxon>
        <taxon>Mucoromycotina</taxon>
        <taxon>Endogonomycetes</taxon>
        <taxon>Endogonales</taxon>
        <taxon>Endogonaceae</taxon>
        <taxon>Jimgerdemannia</taxon>
    </lineage>
</organism>
<name>A0A433DFL1_9FUNG</name>
<keyword evidence="3" id="KW-1185">Reference proteome</keyword>
<feature type="region of interest" description="Disordered" evidence="1">
    <location>
        <begin position="83"/>
        <end position="111"/>
    </location>
</feature>
<evidence type="ECO:0000313" key="3">
    <source>
        <dbReference type="Proteomes" id="UP000268093"/>
    </source>
</evidence>
<accession>A0A433DFL1</accession>
<dbReference type="EMBL" id="RBNI01002149">
    <property type="protein sequence ID" value="RUP49599.1"/>
    <property type="molecule type" value="Genomic_DNA"/>
</dbReference>
<evidence type="ECO:0000313" key="2">
    <source>
        <dbReference type="EMBL" id="RUP49599.1"/>
    </source>
</evidence>
<protein>
    <submittedName>
        <fullName evidence="2">Uncharacterized protein</fullName>
    </submittedName>
</protein>
<reference evidence="2 3" key="1">
    <citation type="journal article" date="2018" name="New Phytol.">
        <title>Phylogenomics of Endogonaceae and evolution of mycorrhizas within Mucoromycota.</title>
        <authorList>
            <person name="Chang Y."/>
            <person name="Desiro A."/>
            <person name="Na H."/>
            <person name="Sandor L."/>
            <person name="Lipzen A."/>
            <person name="Clum A."/>
            <person name="Barry K."/>
            <person name="Grigoriev I.V."/>
            <person name="Martin F.M."/>
            <person name="Stajich J.E."/>
            <person name="Smith M.E."/>
            <person name="Bonito G."/>
            <person name="Spatafora J.W."/>
        </authorList>
    </citation>
    <scope>NUCLEOTIDE SEQUENCE [LARGE SCALE GENOMIC DNA]</scope>
    <source>
        <strain evidence="2 3">GMNB39</strain>
    </source>
</reference>
<proteinExistence type="predicted"/>
<evidence type="ECO:0000256" key="1">
    <source>
        <dbReference type="SAM" id="MobiDB-lite"/>
    </source>
</evidence>
<dbReference type="Proteomes" id="UP000268093">
    <property type="component" value="Unassembled WGS sequence"/>
</dbReference>
<feature type="region of interest" description="Disordered" evidence="1">
    <location>
        <begin position="44"/>
        <end position="66"/>
    </location>
</feature>
<dbReference type="AlphaFoldDB" id="A0A433DFL1"/>
<gene>
    <name evidence="2" type="ORF">BC936DRAFT_142078</name>
</gene>